<dbReference type="AlphaFoldDB" id="A0A9Q3CV67"/>
<dbReference type="Proteomes" id="UP000765509">
    <property type="component" value="Unassembled WGS sequence"/>
</dbReference>
<accession>A0A9Q3CV67</accession>
<keyword evidence="2" id="KW-1185">Reference proteome</keyword>
<evidence type="ECO:0000313" key="2">
    <source>
        <dbReference type="Proteomes" id="UP000765509"/>
    </source>
</evidence>
<organism evidence="1 2">
    <name type="scientific">Austropuccinia psidii MF-1</name>
    <dbReference type="NCBI Taxonomy" id="1389203"/>
    <lineage>
        <taxon>Eukaryota</taxon>
        <taxon>Fungi</taxon>
        <taxon>Dikarya</taxon>
        <taxon>Basidiomycota</taxon>
        <taxon>Pucciniomycotina</taxon>
        <taxon>Pucciniomycetes</taxon>
        <taxon>Pucciniales</taxon>
        <taxon>Sphaerophragmiaceae</taxon>
        <taxon>Austropuccinia</taxon>
    </lineage>
</organism>
<comment type="caution">
    <text evidence="1">The sequence shown here is derived from an EMBL/GenBank/DDBJ whole genome shotgun (WGS) entry which is preliminary data.</text>
</comment>
<dbReference type="EMBL" id="AVOT02011306">
    <property type="protein sequence ID" value="MBW0491881.1"/>
    <property type="molecule type" value="Genomic_DNA"/>
</dbReference>
<reference evidence="1" key="1">
    <citation type="submission" date="2021-03" db="EMBL/GenBank/DDBJ databases">
        <title>Draft genome sequence of rust myrtle Austropuccinia psidii MF-1, a brazilian biotype.</title>
        <authorList>
            <person name="Quecine M.C."/>
            <person name="Pachon D.M.R."/>
            <person name="Bonatelli M.L."/>
            <person name="Correr F.H."/>
            <person name="Franceschini L.M."/>
            <person name="Leite T.F."/>
            <person name="Margarido G.R.A."/>
            <person name="Almeida C.A."/>
            <person name="Ferrarezi J.A."/>
            <person name="Labate C.A."/>
        </authorList>
    </citation>
    <scope>NUCLEOTIDE SEQUENCE</scope>
    <source>
        <strain evidence="1">MF-1</strain>
    </source>
</reference>
<dbReference type="OrthoDB" id="5535068at2759"/>
<protein>
    <submittedName>
        <fullName evidence="1">Uncharacterized protein</fullName>
    </submittedName>
</protein>
<gene>
    <name evidence="1" type="ORF">O181_031596</name>
</gene>
<name>A0A9Q3CV67_9BASI</name>
<evidence type="ECO:0000313" key="1">
    <source>
        <dbReference type="EMBL" id="MBW0491881.1"/>
    </source>
</evidence>
<sequence length="109" mass="12833">MDEIKTIIKAPKEDRAVIKPKKEDKEEVPIVEKVINKVLDQKINLTLEEIFTISPTFMNELKFLSDREKKYLMSLKSINNIEIVEDQEGNQKDIIIEERMHYACPLEMI</sequence>
<proteinExistence type="predicted"/>